<sequence length="271" mass="29958">MCNNTDSSSNKEKNPKHSAQVEKQQEDHKLTVGETAQLFGNTIIHKATEAKDSFVDTLNGAKGGVFQTEKEIEDATTEKKNEMKDATMKKFDDARSCTTEKIGEIKDFVEPPPQDPETKTLGERLEEAKSAVAKAITSNLHSHPDEQIVLEDTEKNSEKESSKPLGARIQDRAHGARKTLDQLGEDTKQKAEDQVDRARSWTADQLGNLKDTIEPPTEEEEPKTLGDHLQNVGSVVADKVAEIKQGIIGDIQAGNDPHEDPKLRDDDNKPL</sequence>
<comment type="caution">
    <text evidence="2">The sequence shown here is derived from an EMBL/GenBank/DDBJ whole genome shotgun (WGS) entry which is preliminary data.</text>
</comment>
<dbReference type="Proteomes" id="UP000693970">
    <property type="component" value="Unassembled WGS sequence"/>
</dbReference>
<reference evidence="2" key="1">
    <citation type="journal article" date="2021" name="Sci. Rep.">
        <title>Diploid genomic architecture of Nitzschia inconspicua, an elite biomass production diatom.</title>
        <authorList>
            <person name="Oliver A."/>
            <person name="Podell S."/>
            <person name="Pinowska A."/>
            <person name="Traller J.C."/>
            <person name="Smith S.R."/>
            <person name="McClure R."/>
            <person name="Beliaev A."/>
            <person name="Bohutskyi P."/>
            <person name="Hill E.A."/>
            <person name="Rabines A."/>
            <person name="Zheng H."/>
            <person name="Allen L.Z."/>
            <person name="Kuo A."/>
            <person name="Grigoriev I.V."/>
            <person name="Allen A.E."/>
            <person name="Hazlebeck D."/>
            <person name="Allen E.E."/>
        </authorList>
    </citation>
    <scope>NUCLEOTIDE SEQUENCE</scope>
    <source>
        <strain evidence="2">Hildebrandi</strain>
    </source>
</reference>
<evidence type="ECO:0000313" key="2">
    <source>
        <dbReference type="EMBL" id="KAG7347374.1"/>
    </source>
</evidence>
<evidence type="ECO:0000313" key="3">
    <source>
        <dbReference type="Proteomes" id="UP000693970"/>
    </source>
</evidence>
<name>A0A9K3KPB7_9STRA</name>
<evidence type="ECO:0000256" key="1">
    <source>
        <dbReference type="SAM" id="MobiDB-lite"/>
    </source>
</evidence>
<protein>
    <submittedName>
        <fullName evidence="2">Uncharacterized protein</fullName>
    </submittedName>
</protein>
<feature type="compositionally biased region" description="Basic and acidic residues" evidence="1">
    <location>
        <begin position="9"/>
        <end position="29"/>
    </location>
</feature>
<dbReference type="AlphaFoldDB" id="A0A9K3KPB7"/>
<dbReference type="EMBL" id="JAGRRH010000020">
    <property type="protein sequence ID" value="KAG7347374.1"/>
    <property type="molecule type" value="Genomic_DNA"/>
</dbReference>
<feature type="region of interest" description="Disordered" evidence="1">
    <location>
        <begin position="102"/>
        <end position="122"/>
    </location>
</feature>
<feature type="compositionally biased region" description="Basic and acidic residues" evidence="1">
    <location>
        <begin position="169"/>
        <end position="199"/>
    </location>
</feature>
<feature type="compositionally biased region" description="Basic and acidic residues" evidence="1">
    <location>
        <begin position="256"/>
        <end position="271"/>
    </location>
</feature>
<keyword evidence="3" id="KW-1185">Reference proteome</keyword>
<accession>A0A9K3KPB7</accession>
<feature type="region of interest" description="Disordered" evidence="1">
    <location>
        <begin position="136"/>
        <end position="230"/>
    </location>
</feature>
<feature type="compositionally biased region" description="Basic and acidic residues" evidence="1">
    <location>
        <begin position="142"/>
        <end position="162"/>
    </location>
</feature>
<proteinExistence type="predicted"/>
<reference evidence="2" key="2">
    <citation type="submission" date="2021-04" db="EMBL/GenBank/DDBJ databases">
        <authorList>
            <person name="Podell S."/>
        </authorList>
    </citation>
    <scope>NUCLEOTIDE SEQUENCE</scope>
    <source>
        <strain evidence="2">Hildebrandi</strain>
    </source>
</reference>
<gene>
    <name evidence="2" type="ORF">IV203_016079</name>
</gene>
<organism evidence="2 3">
    <name type="scientific">Nitzschia inconspicua</name>
    <dbReference type="NCBI Taxonomy" id="303405"/>
    <lineage>
        <taxon>Eukaryota</taxon>
        <taxon>Sar</taxon>
        <taxon>Stramenopiles</taxon>
        <taxon>Ochrophyta</taxon>
        <taxon>Bacillariophyta</taxon>
        <taxon>Bacillariophyceae</taxon>
        <taxon>Bacillariophycidae</taxon>
        <taxon>Bacillariales</taxon>
        <taxon>Bacillariaceae</taxon>
        <taxon>Nitzschia</taxon>
    </lineage>
</organism>
<feature type="region of interest" description="Disordered" evidence="1">
    <location>
        <begin position="1"/>
        <end position="29"/>
    </location>
</feature>
<feature type="region of interest" description="Disordered" evidence="1">
    <location>
        <begin position="247"/>
        <end position="271"/>
    </location>
</feature>